<feature type="domain" description="Peptidase M20 dimerisation" evidence="3">
    <location>
        <begin position="176"/>
        <end position="282"/>
    </location>
</feature>
<dbReference type="InterPro" id="IPR036264">
    <property type="entry name" value="Bact_exopeptidase_dim_dom"/>
</dbReference>
<dbReference type="Pfam" id="PF07687">
    <property type="entry name" value="M20_dimer"/>
    <property type="match status" value="1"/>
</dbReference>
<keyword evidence="1" id="KW-0479">Metal-binding</keyword>
<keyword evidence="2" id="KW-0378">Hydrolase</keyword>
<dbReference type="Gene3D" id="3.40.630.10">
    <property type="entry name" value="Zn peptidases"/>
    <property type="match status" value="1"/>
</dbReference>
<dbReference type="Gene3D" id="3.30.70.360">
    <property type="match status" value="1"/>
</dbReference>
<dbReference type="RefSeq" id="WP_057002929.1">
    <property type="nucleotide sequence ID" value="NZ_AZGA01000087.1"/>
</dbReference>
<dbReference type="InterPro" id="IPR002933">
    <property type="entry name" value="Peptidase_M20"/>
</dbReference>
<organism evidence="4 5">
    <name type="scientific">Agrilactobacillus composti DSM 18527 = JCM 14202</name>
    <dbReference type="NCBI Taxonomy" id="1423734"/>
    <lineage>
        <taxon>Bacteria</taxon>
        <taxon>Bacillati</taxon>
        <taxon>Bacillota</taxon>
        <taxon>Bacilli</taxon>
        <taxon>Lactobacillales</taxon>
        <taxon>Lactobacillaceae</taxon>
        <taxon>Agrilactobacillus</taxon>
    </lineage>
</organism>
<keyword evidence="5" id="KW-1185">Reference proteome</keyword>
<name>A0A0R1XVK3_9LACO</name>
<accession>A0A0R1XVK3</accession>
<evidence type="ECO:0000256" key="1">
    <source>
        <dbReference type="ARBA" id="ARBA00022723"/>
    </source>
</evidence>
<dbReference type="EMBL" id="AZGA01000087">
    <property type="protein sequence ID" value="KRM30796.1"/>
    <property type="molecule type" value="Genomic_DNA"/>
</dbReference>
<dbReference type="GO" id="GO:0016787">
    <property type="term" value="F:hydrolase activity"/>
    <property type="evidence" value="ECO:0007669"/>
    <property type="project" value="UniProtKB-KW"/>
</dbReference>
<proteinExistence type="predicted"/>
<dbReference type="STRING" id="1423734.FC83_GL001354"/>
<evidence type="ECO:0000256" key="2">
    <source>
        <dbReference type="ARBA" id="ARBA00022801"/>
    </source>
</evidence>
<evidence type="ECO:0000259" key="3">
    <source>
        <dbReference type="Pfam" id="PF07687"/>
    </source>
</evidence>
<reference evidence="4 5" key="1">
    <citation type="journal article" date="2015" name="Genome Announc.">
        <title>Expanding the biotechnology potential of lactobacilli through comparative genomics of 213 strains and associated genera.</title>
        <authorList>
            <person name="Sun Z."/>
            <person name="Harris H.M."/>
            <person name="McCann A."/>
            <person name="Guo C."/>
            <person name="Argimon S."/>
            <person name="Zhang W."/>
            <person name="Yang X."/>
            <person name="Jeffery I.B."/>
            <person name="Cooney J.C."/>
            <person name="Kagawa T.F."/>
            <person name="Liu W."/>
            <person name="Song Y."/>
            <person name="Salvetti E."/>
            <person name="Wrobel A."/>
            <person name="Rasinkangas P."/>
            <person name="Parkhill J."/>
            <person name="Rea M.C."/>
            <person name="O'Sullivan O."/>
            <person name="Ritari J."/>
            <person name="Douillard F.P."/>
            <person name="Paul Ross R."/>
            <person name="Yang R."/>
            <person name="Briner A.E."/>
            <person name="Felis G.E."/>
            <person name="de Vos W.M."/>
            <person name="Barrangou R."/>
            <person name="Klaenhammer T.R."/>
            <person name="Caufield P.W."/>
            <person name="Cui Y."/>
            <person name="Zhang H."/>
            <person name="O'Toole P.W."/>
        </authorList>
    </citation>
    <scope>NUCLEOTIDE SEQUENCE [LARGE SCALE GENOMIC DNA]</scope>
    <source>
        <strain evidence="4 5">DSM 18527</strain>
    </source>
</reference>
<evidence type="ECO:0000313" key="5">
    <source>
        <dbReference type="Proteomes" id="UP000051236"/>
    </source>
</evidence>
<dbReference type="GO" id="GO:0046872">
    <property type="term" value="F:metal ion binding"/>
    <property type="evidence" value="ECO:0007669"/>
    <property type="project" value="UniProtKB-KW"/>
</dbReference>
<dbReference type="PANTHER" id="PTHR43808">
    <property type="entry name" value="ACETYLORNITHINE DEACETYLASE"/>
    <property type="match status" value="1"/>
</dbReference>
<dbReference type="SUPFAM" id="SSF55031">
    <property type="entry name" value="Bacterial exopeptidase dimerisation domain"/>
    <property type="match status" value="1"/>
</dbReference>
<gene>
    <name evidence="4" type="ORF">FC83_GL001354</name>
</gene>
<dbReference type="AlphaFoldDB" id="A0A0R1XVK3"/>
<dbReference type="Pfam" id="PF01546">
    <property type="entry name" value="Peptidase_M20"/>
    <property type="match status" value="1"/>
</dbReference>
<dbReference type="SUPFAM" id="SSF53187">
    <property type="entry name" value="Zn-dependent exopeptidases"/>
    <property type="match status" value="1"/>
</dbReference>
<protein>
    <submittedName>
        <fullName evidence="4">Peptidase M20</fullName>
    </submittedName>
</protein>
<dbReference type="InterPro" id="IPR050072">
    <property type="entry name" value="Peptidase_M20A"/>
</dbReference>
<comment type="caution">
    <text evidence="4">The sequence shown here is derived from an EMBL/GenBank/DDBJ whole genome shotgun (WGS) entry which is preliminary data.</text>
</comment>
<evidence type="ECO:0000313" key="4">
    <source>
        <dbReference type="EMBL" id="KRM30796.1"/>
    </source>
</evidence>
<dbReference type="InterPro" id="IPR011650">
    <property type="entry name" value="Peptidase_M20_dimer"/>
</dbReference>
<dbReference type="PATRIC" id="fig|1423734.3.peg.1369"/>
<sequence length="384" mass="42175">MDEATLLTRQLVQIDSSDPGAYETEIGDFIADWLKHNAPTAMIEKEEVLPSRFNVRAVLQGEETHPALVYICHMDTVVLGDDWQKSKPLAGEFIDDRLYGRGACDMKSGLACAMLAFADMAKQVAAGRKLKHNFVLIASCDEEDYMRGVEQAIRSKWVDKTDWVLDGEPTNGKIRVAHKGRTWITVEVQGVTAHASTPEKGADAIAALAEIITRTRHEVQAFPKHETLGASTITFGMIKGGYRPYVVPDQAKVWIDLRLVPPLSTSRVLKAIRDVSQEIEKEINGIKVSITVDGDRPPIESDPNSPLLSVLKETVADVTAAPAQVGVFTGYTDTAVIAGKLDNHNCMSYGPGDLEVAHKPDEYVDRADIKRVAQVFKDLANKVL</sequence>
<dbReference type="CDD" id="cd08659">
    <property type="entry name" value="M20_ArgE_DapE-like"/>
    <property type="match status" value="1"/>
</dbReference>
<dbReference type="Proteomes" id="UP000051236">
    <property type="component" value="Unassembled WGS sequence"/>
</dbReference>
<dbReference type="eggNOG" id="COG0624">
    <property type="taxonomic scope" value="Bacteria"/>
</dbReference>